<dbReference type="NCBIfam" id="NF041635">
    <property type="entry name" value="STM3941_fam"/>
    <property type="match status" value="1"/>
</dbReference>
<sequence length="138" mass="15962">MFIISSVFIFIFFNNDLENEGLGTIIIFYLGFLLFSFGFVYSILLLFRTKPLLTITDKQIIIYNLLRKPTTINFEDILSFYISNTTFRGIKTNESICIAIKDDPFGRKGNIINTNLLNVKTNALLEELNCRRAIICKR</sequence>
<evidence type="ECO:0008006" key="4">
    <source>
        <dbReference type="Google" id="ProtNLM"/>
    </source>
</evidence>
<dbReference type="AlphaFoldDB" id="A0A543EFK5"/>
<evidence type="ECO:0000313" key="2">
    <source>
        <dbReference type="EMBL" id="TQM20353.1"/>
    </source>
</evidence>
<dbReference type="EMBL" id="VFPD01000001">
    <property type="protein sequence ID" value="TQM20353.1"/>
    <property type="molecule type" value="Genomic_DNA"/>
</dbReference>
<feature type="transmembrane region" description="Helical" evidence="1">
    <location>
        <begin position="26"/>
        <end position="47"/>
    </location>
</feature>
<keyword evidence="1" id="KW-0812">Transmembrane</keyword>
<dbReference type="InterPro" id="IPR048136">
    <property type="entry name" value="STM3941-like"/>
</dbReference>
<keyword evidence="1" id="KW-1133">Transmembrane helix</keyword>
<accession>A0A543EFK5</accession>
<organism evidence="2 3">
    <name type="scientific">Chryseobacterium aquifrigidense</name>
    <dbReference type="NCBI Taxonomy" id="558021"/>
    <lineage>
        <taxon>Bacteria</taxon>
        <taxon>Pseudomonadati</taxon>
        <taxon>Bacteroidota</taxon>
        <taxon>Flavobacteriia</taxon>
        <taxon>Flavobacteriales</taxon>
        <taxon>Weeksellaceae</taxon>
        <taxon>Chryseobacterium group</taxon>
        <taxon>Chryseobacterium</taxon>
    </lineage>
</organism>
<reference evidence="2 3" key="1">
    <citation type="submission" date="2019-06" db="EMBL/GenBank/DDBJ databases">
        <title>Sorghum-associated microbial communities from plants grown in Nebraska, USA.</title>
        <authorList>
            <person name="Schachtman D."/>
        </authorList>
    </citation>
    <scope>NUCLEOTIDE SEQUENCE [LARGE SCALE GENOMIC DNA]</scope>
    <source>
        <strain evidence="2 3">110</strain>
    </source>
</reference>
<evidence type="ECO:0000313" key="3">
    <source>
        <dbReference type="Proteomes" id="UP000316437"/>
    </source>
</evidence>
<evidence type="ECO:0000256" key="1">
    <source>
        <dbReference type="SAM" id="Phobius"/>
    </source>
</evidence>
<keyword evidence="3" id="KW-1185">Reference proteome</keyword>
<proteinExistence type="predicted"/>
<comment type="caution">
    <text evidence="2">The sequence shown here is derived from an EMBL/GenBank/DDBJ whole genome shotgun (WGS) entry which is preliminary data.</text>
</comment>
<protein>
    <recommendedName>
        <fullName evidence="4">PH (Pleckstrin Homology) domain-containing protein</fullName>
    </recommendedName>
</protein>
<dbReference type="Proteomes" id="UP000316437">
    <property type="component" value="Unassembled WGS sequence"/>
</dbReference>
<gene>
    <name evidence="2" type="ORF">FB551_0011</name>
</gene>
<keyword evidence="1" id="KW-0472">Membrane</keyword>
<name>A0A543EFK5_9FLAO</name>